<keyword evidence="1" id="KW-1133">Transmembrane helix</keyword>
<accession>A0ABU3I1E4</accession>
<feature type="transmembrane region" description="Helical" evidence="1">
    <location>
        <begin position="218"/>
        <end position="238"/>
    </location>
</feature>
<feature type="transmembrane region" description="Helical" evidence="1">
    <location>
        <begin position="184"/>
        <end position="206"/>
    </location>
</feature>
<evidence type="ECO:0000256" key="1">
    <source>
        <dbReference type="SAM" id="Phobius"/>
    </source>
</evidence>
<keyword evidence="3" id="KW-1185">Reference proteome</keyword>
<name>A0ABU3I1E4_9ACTN</name>
<gene>
    <name evidence="2" type="ORF">ROS62_18510</name>
</gene>
<dbReference type="Proteomes" id="UP001181313">
    <property type="component" value="Unassembled WGS sequence"/>
</dbReference>
<evidence type="ECO:0000313" key="3">
    <source>
        <dbReference type="Proteomes" id="UP001181313"/>
    </source>
</evidence>
<dbReference type="EMBL" id="JAVSGH010000021">
    <property type="protein sequence ID" value="MDT3726770.1"/>
    <property type="molecule type" value="Genomic_DNA"/>
</dbReference>
<sequence length="255" mass="28374">MTDTATYFEALSALLRERGMPHTRVDALVQELGTYAAEAGSSVADEFGPVEELAAQLTEREGMGSTGGTEGPGAEADHWVWTADALKEVRLLEQFGAQGWEVERLDRLGRFVCRRDRRRPMRWAYRRESVSHRNREERTEELAPEGWELFGVWGPLAYYKRPDAVLVGPESQLAHPPAPPRRHVYIAPWIYVWVAVSLLAVVAVAWRGALGIDVSDNGTLVGALVGLVAGGFLGLWLWRTARRDQPGRDNGETPD</sequence>
<keyword evidence="1" id="KW-0472">Membrane</keyword>
<protein>
    <recommendedName>
        <fullName evidence="4">DUF2812 domain-containing protein</fullName>
    </recommendedName>
</protein>
<proteinExistence type="predicted"/>
<evidence type="ECO:0008006" key="4">
    <source>
        <dbReference type="Google" id="ProtNLM"/>
    </source>
</evidence>
<dbReference type="RefSeq" id="WP_093544726.1">
    <property type="nucleotide sequence ID" value="NZ_JAVSGH010000021.1"/>
</dbReference>
<evidence type="ECO:0000313" key="2">
    <source>
        <dbReference type="EMBL" id="MDT3726770.1"/>
    </source>
</evidence>
<reference evidence="2" key="1">
    <citation type="submission" date="2024-05" db="EMBL/GenBank/DDBJ databases">
        <title>30 novel species of actinomycetes from the DSMZ collection.</title>
        <authorList>
            <person name="Nouioui I."/>
        </authorList>
    </citation>
    <scope>NUCLEOTIDE SEQUENCE</scope>
    <source>
        <strain evidence="2">DSM 41972</strain>
    </source>
</reference>
<organism evidence="2 3">
    <name type="scientific">Streptomyces althioticus subsp. attaecolombicae</name>
    <dbReference type="NCBI Taxonomy" id="3075534"/>
    <lineage>
        <taxon>Bacteria</taxon>
        <taxon>Bacillati</taxon>
        <taxon>Actinomycetota</taxon>
        <taxon>Actinomycetes</taxon>
        <taxon>Kitasatosporales</taxon>
        <taxon>Streptomycetaceae</taxon>
        <taxon>Streptomyces</taxon>
        <taxon>Streptomyces althioticus group</taxon>
    </lineage>
</organism>
<keyword evidence="1" id="KW-0812">Transmembrane</keyword>
<comment type="caution">
    <text evidence="2">The sequence shown here is derived from an EMBL/GenBank/DDBJ whole genome shotgun (WGS) entry which is preliminary data.</text>
</comment>